<gene>
    <name evidence="2" type="ORF">NPX13_g3939</name>
</gene>
<evidence type="ECO:0000256" key="1">
    <source>
        <dbReference type="SAM" id="SignalP"/>
    </source>
</evidence>
<sequence length="259" mass="28257">MANLALFLFSTVALIGIIECSPTRAVPSSITACKIGTTSLSWRITDFEWRTGYVDWSYYIGVGPAPPPPPTQWYICGEAMIRMNITRIGGNDNLQAGPAIVQKQAIPCVEQTNDAKLANITNMTDYNAGPDGPPPPSPHWFTCDMDHQLFIFPNGTTDERGNADVLANLTTKIRMDPVKMTLEIEQSWPCVDDDSESEVQVTGSAHLPPLSCRERTNLEDNANFLINSPVMHGYGYGAKVLNGTVCTGAEFIVSADREG</sequence>
<dbReference type="Proteomes" id="UP001148614">
    <property type="component" value="Unassembled WGS sequence"/>
</dbReference>
<feature type="chain" id="PRO_5040833700" evidence="1">
    <location>
        <begin position="21"/>
        <end position="259"/>
    </location>
</feature>
<comment type="caution">
    <text evidence="2">The sequence shown here is derived from an EMBL/GenBank/DDBJ whole genome shotgun (WGS) entry which is preliminary data.</text>
</comment>
<accession>A0A9W8NHS4</accession>
<feature type="signal peptide" evidence="1">
    <location>
        <begin position="1"/>
        <end position="20"/>
    </location>
</feature>
<keyword evidence="1" id="KW-0732">Signal</keyword>
<name>A0A9W8NHS4_9PEZI</name>
<keyword evidence="3" id="KW-1185">Reference proteome</keyword>
<organism evidence="2 3">
    <name type="scientific">Xylaria arbuscula</name>
    <dbReference type="NCBI Taxonomy" id="114810"/>
    <lineage>
        <taxon>Eukaryota</taxon>
        <taxon>Fungi</taxon>
        <taxon>Dikarya</taxon>
        <taxon>Ascomycota</taxon>
        <taxon>Pezizomycotina</taxon>
        <taxon>Sordariomycetes</taxon>
        <taxon>Xylariomycetidae</taxon>
        <taxon>Xylariales</taxon>
        <taxon>Xylariaceae</taxon>
        <taxon>Xylaria</taxon>
    </lineage>
</organism>
<dbReference type="EMBL" id="JANPWZ010000523">
    <property type="protein sequence ID" value="KAJ3575719.1"/>
    <property type="molecule type" value="Genomic_DNA"/>
</dbReference>
<evidence type="ECO:0000313" key="2">
    <source>
        <dbReference type="EMBL" id="KAJ3575719.1"/>
    </source>
</evidence>
<evidence type="ECO:0000313" key="3">
    <source>
        <dbReference type="Proteomes" id="UP001148614"/>
    </source>
</evidence>
<proteinExistence type="predicted"/>
<protein>
    <submittedName>
        <fullName evidence="2">Uncharacterized protein</fullName>
    </submittedName>
</protein>
<dbReference type="AlphaFoldDB" id="A0A9W8NHS4"/>
<reference evidence="2" key="1">
    <citation type="submission" date="2022-07" db="EMBL/GenBank/DDBJ databases">
        <title>Genome Sequence of Xylaria arbuscula.</title>
        <authorList>
            <person name="Buettner E."/>
        </authorList>
    </citation>
    <scope>NUCLEOTIDE SEQUENCE</scope>
    <source>
        <strain evidence="2">VT107</strain>
    </source>
</reference>